<dbReference type="Proteomes" id="UP000634136">
    <property type="component" value="Unassembled WGS sequence"/>
</dbReference>
<accession>A0A834X543</accession>
<evidence type="ECO:0000259" key="5">
    <source>
        <dbReference type="Pfam" id="PF13178"/>
    </source>
</evidence>
<dbReference type="SMART" id="SM00015">
    <property type="entry name" value="IQ"/>
    <property type="match status" value="2"/>
</dbReference>
<keyword evidence="1" id="KW-0112">Calmodulin-binding</keyword>
<feature type="domain" description="DUF4005" evidence="5">
    <location>
        <begin position="618"/>
        <end position="686"/>
    </location>
</feature>
<dbReference type="Pfam" id="PF13178">
    <property type="entry name" value="DUF4005"/>
    <property type="match status" value="1"/>
</dbReference>
<reference evidence="6" key="1">
    <citation type="submission" date="2020-09" db="EMBL/GenBank/DDBJ databases">
        <title>Genome-Enabled Discovery of Anthraquinone Biosynthesis in Senna tora.</title>
        <authorList>
            <person name="Kang S.-H."/>
            <person name="Pandey R.P."/>
            <person name="Lee C.-M."/>
            <person name="Sim J.-S."/>
            <person name="Jeong J.-T."/>
            <person name="Choi B.-S."/>
            <person name="Jung M."/>
            <person name="Ginzburg D."/>
            <person name="Zhao K."/>
            <person name="Won S.Y."/>
            <person name="Oh T.-J."/>
            <person name="Yu Y."/>
            <person name="Kim N.-H."/>
            <person name="Lee O.R."/>
            <person name="Lee T.-H."/>
            <person name="Bashyal P."/>
            <person name="Kim T.-S."/>
            <person name="Lee W.-H."/>
            <person name="Kawkins C."/>
            <person name="Kim C.-K."/>
            <person name="Kim J.S."/>
            <person name="Ahn B.O."/>
            <person name="Rhee S.Y."/>
            <person name="Sohng J.K."/>
        </authorList>
    </citation>
    <scope>NUCLEOTIDE SEQUENCE</scope>
    <source>
        <tissue evidence="6">Leaf</tissue>
    </source>
</reference>
<sequence>MMEVTVTTSCWWQLQKRHRWSFTLILLTPFVPRYSPATVAFPLPTPPPPTTPNTPPLTRPTRAPHAFPSTAPVNHHAPLRVGSRSRFKALKSNFTMLSNQKAGNTWFRSPDLVMGKSPGKWIKTVLFGKKSSKSNISKGSEKLSKQKETYVASKALETAALSLDPTPNTLAGNGVHLELENKEPEENLLPLNQETDIVGSDHQDAPLVPEKIEREEVATEDAPPDPEKTMQEEAAMKVQAALRGFMARRAFKALKGIIRLQALFRGHLVRRQAVATLCCMYGIVKLQALVCGRRVRQSDFRFDMHEKRNLVKPLDGKLVYPDGTSATKKIANLSANNFIRKLLASSTTIIVLRLEYVHGDPNSVPSWLERWSASCFWKPVPQPKKVLETKSQRKQGSTSSIGEAPMSKSKRSNRRIPSANLDSVSVQANPELEKPKRNVRKVLSHPTDPVQENPQSEFEKVKRNLRKVHNPIVENAIQSEVESETLKQQSEKASVTSGHSVSLEGVKSSNEKIKEEATLTTSDVPDLEVTPIISVSNEASEMPRNCQVPFNSEPLRENTSRDRSISGEEPISEPKDLLKSFCNDENLPLTNGHLSLQEDSAGNENQKPTQKSSFPGKQEIVEDGIGLRNSPKLPSYMAATESAKAKLRAQGSPRLAQDGGERSNNSRRHSLPSSTNSKISSHSPRMQKPGQAGGKGGHKSDKTTSSRDGNEMGALKFKEFKKCKDGKELKVDTSRVEEVISKNTGFQEFNTGR</sequence>
<evidence type="ECO:0000313" key="6">
    <source>
        <dbReference type="EMBL" id="KAF7838431.1"/>
    </source>
</evidence>
<comment type="caution">
    <text evidence="6">The sequence shown here is derived from an EMBL/GenBank/DDBJ whole genome shotgun (WGS) entry which is preliminary data.</text>
</comment>
<evidence type="ECO:0000313" key="7">
    <source>
        <dbReference type="Proteomes" id="UP000634136"/>
    </source>
</evidence>
<dbReference type="Gene3D" id="1.20.5.190">
    <property type="match status" value="1"/>
</dbReference>
<dbReference type="CDD" id="cd23767">
    <property type="entry name" value="IQCD"/>
    <property type="match status" value="1"/>
</dbReference>
<evidence type="ECO:0000256" key="4">
    <source>
        <dbReference type="SAM" id="MobiDB-lite"/>
    </source>
</evidence>
<feature type="region of interest" description="Disordered" evidence="4">
    <location>
        <begin position="489"/>
        <end position="509"/>
    </location>
</feature>
<name>A0A834X543_9FABA</name>
<feature type="region of interest" description="Disordered" evidence="4">
    <location>
        <begin position="386"/>
        <end position="458"/>
    </location>
</feature>
<organism evidence="6 7">
    <name type="scientific">Senna tora</name>
    <dbReference type="NCBI Taxonomy" id="362788"/>
    <lineage>
        <taxon>Eukaryota</taxon>
        <taxon>Viridiplantae</taxon>
        <taxon>Streptophyta</taxon>
        <taxon>Embryophyta</taxon>
        <taxon>Tracheophyta</taxon>
        <taxon>Spermatophyta</taxon>
        <taxon>Magnoliopsida</taxon>
        <taxon>eudicotyledons</taxon>
        <taxon>Gunneridae</taxon>
        <taxon>Pentapetalae</taxon>
        <taxon>rosids</taxon>
        <taxon>fabids</taxon>
        <taxon>Fabales</taxon>
        <taxon>Fabaceae</taxon>
        <taxon>Caesalpinioideae</taxon>
        <taxon>Cassia clade</taxon>
        <taxon>Senna</taxon>
    </lineage>
</organism>
<evidence type="ECO:0000256" key="1">
    <source>
        <dbReference type="ARBA" id="ARBA00022860"/>
    </source>
</evidence>
<feature type="compositionally biased region" description="Basic and acidic residues" evidence="4">
    <location>
        <begin position="698"/>
        <end position="716"/>
    </location>
</feature>
<dbReference type="GO" id="GO:0005516">
    <property type="term" value="F:calmodulin binding"/>
    <property type="evidence" value="ECO:0007669"/>
    <property type="project" value="UniProtKB-KW"/>
</dbReference>
<comment type="similarity">
    <text evidence="2">Belongs to the IQD family.</text>
</comment>
<evidence type="ECO:0000256" key="3">
    <source>
        <dbReference type="ARBA" id="ARBA00024378"/>
    </source>
</evidence>
<feature type="compositionally biased region" description="Polar residues" evidence="4">
    <location>
        <begin position="489"/>
        <end position="500"/>
    </location>
</feature>
<gene>
    <name evidence="6" type="ORF">G2W53_006913</name>
</gene>
<proteinExistence type="inferred from homology"/>
<dbReference type="PANTHER" id="PTHR32295">
    <property type="entry name" value="IQ-DOMAIN 5-RELATED"/>
    <property type="match status" value="1"/>
</dbReference>
<feature type="compositionally biased region" description="Polar residues" evidence="4">
    <location>
        <begin position="671"/>
        <end position="684"/>
    </location>
</feature>
<comment type="subunit">
    <text evidence="3">Binds to multiple calmodulin (CaM) in the presence of Ca(2+) and CaM-like proteins.</text>
</comment>
<dbReference type="OrthoDB" id="1101566at2759"/>
<feature type="region of interest" description="Disordered" evidence="4">
    <location>
        <begin position="540"/>
        <end position="573"/>
    </location>
</feature>
<feature type="compositionally biased region" description="Polar residues" evidence="4">
    <location>
        <begin position="589"/>
        <end position="615"/>
    </location>
</feature>
<dbReference type="PANTHER" id="PTHR32295:SF281">
    <property type="entry name" value="PROTEIN IQ-DOMAIN 31"/>
    <property type="match status" value="1"/>
</dbReference>
<dbReference type="EMBL" id="JAAIUW010000003">
    <property type="protein sequence ID" value="KAF7838431.1"/>
    <property type="molecule type" value="Genomic_DNA"/>
</dbReference>
<dbReference type="InterPro" id="IPR025064">
    <property type="entry name" value="DUF4005"/>
</dbReference>
<dbReference type="InterPro" id="IPR000048">
    <property type="entry name" value="IQ_motif_EF-hand-BS"/>
</dbReference>
<keyword evidence="7" id="KW-1185">Reference proteome</keyword>
<evidence type="ECO:0000256" key="2">
    <source>
        <dbReference type="ARBA" id="ARBA00024341"/>
    </source>
</evidence>
<feature type="compositionally biased region" description="Basic and acidic residues" evidence="4">
    <location>
        <begin position="554"/>
        <end position="573"/>
    </location>
</feature>
<dbReference type="AlphaFoldDB" id="A0A834X543"/>
<protein>
    <submittedName>
        <fullName evidence="6">Protein IQ-DOMAIN 31 isoform X1</fullName>
    </submittedName>
</protein>
<feature type="region of interest" description="Disordered" evidence="4">
    <location>
        <begin position="589"/>
        <end position="716"/>
    </location>
</feature>
<dbReference type="PROSITE" id="PS50096">
    <property type="entry name" value="IQ"/>
    <property type="match status" value="2"/>
</dbReference>
<dbReference type="Pfam" id="PF00612">
    <property type="entry name" value="IQ"/>
    <property type="match status" value="2"/>
</dbReference>